<keyword evidence="1" id="KW-0808">Transferase</keyword>
<protein>
    <submittedName>
        <fullName evidence="1">Serine/threonine-protein kinase BRI1-like 1</fullName>
    </submittedName>
</protein>
<proteinExistence type="predicted"/>
<organism evidence="1 2">
    <name type="scientific">Acorus calamus</name>
    <name type="common">Sweet flag</name>
    <dbReference type="NCBI Taxonomy" id="4465"/>
    <lineage>
        <taxon>Eukaryota</taxon>
        <taxon>Viridiplantae</taxon>
        <taxon>Streptophyta</taxon>
        <taxon>Embryophyta</taxon>
        <taxon>Tracheophyta</taxon>
        <taxon>Spermatophyta</taxon>
        <taxon>Magnoliopsida</taxon>
        <taxon>Liliopsida</taxon>
        <taxon>Acoraceae</taxon>
        <taxon>Acorus</taxon>
    </lineage>
</organism>
<keyword evidence="1" id="KW-0418">Kinase</keyword>
<sequence length="106" mass="11271">MSSSAVLLDEDYEARITDFGIARLSRWGAAESNGVGDAGAVSNALIDGDLGGGSWLCATGVCEQSCFDCKGGCVCFWCCFVGAGDRAEDCMCFLYLSPFMHICILW</sequence>
<dbReference type="GO" id="GO:0016301">
    <property type="term" value="F:kinase activity"/>
    <property type="evidence" value="ECO:0007669"/>
    <property type="project" value="UniProtKB-KW"/>
</dbReference>
<dbReference type="EMBL" id="JAUJYO010000021">
    <property type="protein sequence ID" value="KAK1283603.1"/>
    <property type="molecule type" value="Genomic_DNA"/>
</dbReference>
<reference evidence="1" key="1">
    <citation type="journal article" date="2023" name="Nat. Commun.">
        <title>Diploid and tetraploid genomes of Acorus and the evolution of monocots.</title>
        <authorList>
            <person name="Ma L."/>
            <person name="Liu K.W."/>
            <person name="Li Z."/>
            <person name="Hsiao Y.Y."/>
            <person name="Qi Y."/>
            <person name="Fu T."/>
            <person name="Tang G.D."/>
            <person name="Zhang D."/>
            <person name="Sun W.H."/>
            <person name="Liu D.K."/>
            <person name="Li Y."/>
            <person name="Chen G.Z."/>
            <person name="Liu X.D."/>
            <person name="Liao X.Y."/>
            <person name="Jiang Y.T."/>
            <person name="Yu X."/>
            <person name="Hao Y."/>
            <person name="Huang J."/>
            <person name="Zhao X.W."/>
            <person name="Ke S."/>
            <person name="Chen Y.Y."/>
            <person name="Wu W.L."/>
            <person name="Hsu J.L."/>
            <person name="Lin Y.F."/>
            <person name="Huang M.D."/>
            <person name="Li C.Y."/>
            <person name="Huang L."/>
            <person name="Wang Z.W."/>
            <person name="Zhao X."/>
            <person name="Zhong W.Y."/>
            <person name="Peng D.H."/>
            <person name="Ahmad S."/>
            <person name="Lan S."/>
            <person name="Zhang J.S."/>
            <person name="Tsai W.C."/>
            <person name="Van de Peer Y."/>
            <person name="Liu Z.J."/>
        </authorList>
    </citation>
    <scope>NUCLEOTIDE SEQUENCE</scope>
    <source>
        <strain evidence="1">CP</strain>
    </source>
</reference>
<evidence type="ECO:0000313" key="1">
    <source>
        <dbReference type="EMBL" id="KAK1283603.1"/>
    </source>
</evidence>
<comment type="caution">
    <text evidence="1">The sequence shown here is derived from an EMBL/GenBank/DDBJ whole genome shotgun (WGS) entry which is preliminary data.</text>
</comment>
<dbReference type="AlphaFoldDB" id="A0AAV9C3A1"/>
<accession>A0AAV9C3A1</accession>
<dbReference type="Proteomes" id="UP001180020">
    <property type="component" value="Unassembled WGS sequence"/>
</dbReference>
<reference evidence="1" key="2">
    <citation type="submission" date="2023-06" db="EMBL/GenBank/DDBJ databases">
        <authorList>
            <person name="Ma L."/>
            <person name="Liu K.-W."/>
            <person name="Li Z."/>
            <person name="Hsiao Y.-Y."/>
            <person name="Qi Y."/>
            <person name="Fu T."/>
            <person name="Tang G."/>
            <person name="Zhang D."/>
            <person name="Sun W.-H."/>
            <person name="Liu D.-K."/>
            <person name="Li Y."/>
            <person name="Chen G.-Z."/>
            <person name="Liu X.-D."/>
            <person name="Liao X.-Y."/>
            <person name="Jiang Y.-T."/>
            <person name="Yu X."/>
            <person name="Hao Y."/>
            <person name="Huang J."/>
            <person name="Zhao X.-W."/>
            <person name="Ke S."/>
            <person name="Chen Y.-Y."/>
            <person name="Wu W.-L."/>
            <person name="Hsu J.-L."/>
            <person name="Lin Y.-F."/>
            <person name="Huang M.-D."/>
            <person name="Li C.-Y."/>
            <person name="Huang L."/>
            <person name="Wang Z.-W."/>
            <person name="Zhao X."/>
            <person name="Zhong W.-Y."/>
            <person name="Peng D.-H."/>
            <person name="Ahmad S."/>
            <person name="Lan S."/>
            <person name="Zhang J.-S."/>
            <person name="Tsai W.-C."/>
            <person name="Van De Peer Y."/>
            <person name="Liu Z.-J."/>
        </authorList>
    </citation>
    <scope>NUCLEOTIDE SEQUENCE</scope>
    <source>
        <strain evidence="1">CP</strain>
        <tissue evidence="1">Leaves</tissue>
    </source>
</reference>
<evidence type="ECO:0000313" key="2">
    <source>
        <dbReference type="Proteomes" id="UP001180020"/>
    </source>
</evidence>
<name>A0AAV9C3A1_ACOCL</name>
<keyword evidence="2" id="KW-1185">Reference proteome</keyword>
<gene>
    <name evidence="1" type="primary">BRL1</name>
    <name evidence="1" type="ORF">QJS10_CPB21g01189</name>
</gene>